<keyword evidence="1" id="KW-0732">Signal</keyword>
<evidence type="ECO:0000313" key="4">
    <source>
        <dbReference type="Proteomes" id="UP001139447"/>
    </source>
</evidence>
<feature type="chain" id="PRO_5040784051" evidence="1">
    <location>
        <begin position="36"/>
        <end position="725"/>
    </location>
</feature>
<evidence type="ECO:0000313" key="3">
    <source>
        <dbReference type="EMBL" id="MCJ0762528.1"/>
    </source>
</evidence>
<evidence type="ECO:0000256" key="1">
    <source>
        <dbReference type="SAM" id="SignalP"/>
    </source>
</evidence>
<name>A0A9X2ALB0_9BURK</name>
<dbReference type="PROSITE" id="PS51257">
    <property type="entry name" value="PROKAR_LIPOPROTEIN"/>
    <property type="match status" value="1"/>
</dbReference>
<dbReference type="InterPro" id="IPR045556">
    <property type="entry name" value="DUF6351"/>
</dbReference>
<feature type="signal peptide" evidence="1">
    <location>
        <begin position="1"/>
        <end position="35"/>
    </location>
</feature>
<sequence>MRQAVGRRHGAVWAAMSLAAALLAGCGGGSGGLTAAPGGGSPAPVVPNPGPGPSAPEVSLAGLKFWVGEQGPSGETAFSGPQQQPFLCLTSLSNLGEPIVDNQDGIGQPVYQVPGNTASPLLGYSKRCGVKTQVRYFYYTGSDFAAFDPATQFVTPPANLQRVRINGADLPFVVRVEAGTINRFSYSVAMLAPFAESTATPKDLDNSVWNQKMVYWMRGGVGVGHQQGKAMWFGGLWGEEKPVMPRLLEQGYAVVSSSGNETGVHYNVRLAEETAVMVKEHFVQTYGKPKYTVAMGISGGAVQQYLFAQNRPKGLFDAGVPIQSYPDMVTQAIYVSDCSLLEQYFKDEVALNAGSMWATWTNRTLVEGLSTSATKTNKFLGGAGSSECIEGWGTAAPGVINPVFTDPAYQATANALGWPTAFTNVKWTHWNDLANIYGTDARGYAPIPVDNVGVQYGLKALKDGFITADEFLRINACAGSWKEQDEYLTWLMPPADPFDSRNMRRSADCRTGAGTPAPRRSGSLKAMNIAYTAGQVFTGKSLDIPLIDLRPWKEDQLDMHNSRQSFSERARLAAGGGNQANQVIWFTGETSTTGVATRAMDALSILDAYLTTGTRPARFTDQCFTNAGQTIAAGSQVWNGILDNRPAGACTQSYKVYSSPRMVAGDSFRGDMFKCALKPVATALADGTYGATDPFSTAEKTWLNKVFAAGVCDYSKPDVGRPAGV</sequence>
<dbReference type="Pfam" id="PF19878">
    <property type="entry name" value="DUF6351"/>
    <property type="match status" value="1"/>
</dbReference>
<proteinExistence type="predicted"/>
<dbReference type="Proteomes" id="UP001139447">
    <property type="component" value="Unassembled WGS sequence"/>
</dbReference>
<feature type="domain" description="DUF6351" evidence="2">
    <location>
        <begin position="72"/>
        <end position="721"/>
    </location>
</feature>
<dbReference type="RefSeq" id="WP_243304856.1">
    <property type="nucleotide sequence ID" value="NZ_JALGBI010000001.1"/>
</dbReference>
<dbReference type="AlphaFoldDB" id="A0A9X2ALB0"/>
<keyword evidence="4" id="KW-1185">Reference proteome</keyword>
<protein>
    <submittedName>
        <fullName evidence="3">DUF6351 family protein</fullName>
    </submittedName>
</protein>
<comment type="caution">
    <text evidence="3">The sequence shown here is derived from an EMBL/GenBank/DDBJ whole genome shotgun (WGS) entry which is preliminary data.</text>
</comment>
<evidence type="ECO:0000259" key="2">
    <source>
        <dbReference type="Pfam" id="PF19878"/>
    </source>
</evidence>
<organism evidence="3 4">
    <name type="scientific">Variovorax terrae</name>
    <dbReference type="NCBI Taxonomy" id="2923278"/>
    <lineage>
        <taxon>Bacteria</taxon>
        <taxon>Pseudomonadati</taxon>
        <taxon>Pseudomonadota</taxon>
        <taxon>Betaproteobacteria</taxon>
        <taxon>Burkholderiales</taxon>
        <taxon>Comamonadaceae</taxon>
        <taxon>Variovorax</taxon>
    </lineage>
</organism>
<dbReference type="InterPro" id="IPR029058">
    <property type="entry name" value="AB_hydrolase_fold"/>
</dbReference>
<gene>
    <name evidence="3" type="ORF">MMF98_04815</name>
</gene>
<accession>A0A9X2ALB0</accession>
<dbReference type="SUPFAM" id="SSF53474">
    <property type="entry name" value="alpha/beta-Hydrolases"/>
    <property type="match status" value="1"/>
</dbReference>
<dbReference type="EMBL" id="JALGBI010000001">
    <property type="protein sequence ID" value="MCJ0762528.1"/>
    <property type="molecule type" value="Genomic_DNA"/>
</dbReference>
<reference evidence="3" key="1">
    <citation type="submission" date="2022-03" db="EMBL/GenBank/DDBJ databases">
        <authorList>
            <person name="Woo C.Y."/>
        </authorList>
    </citation>
    <scope>NUCLEOTIDE SEQUENCE</scope>
    <source>
        <strain evidence="3">CYS-02</strain>
    </source>
</reference>